<protein>
    <submittedName>
        <fullName evidence="2">Hexulose-6-phosphate isomerase</fullName>
    </submittedName>
</protein>
<dbReference type="SUPFAM" id="SSF51658">
    <property type="entry name" value="Xylose isomerase-like"/>
    <property type="match status" value="1"/>
</dbReference>
<dbReference type="InterPro" id="IPR036237">
    <property type="entry name" value="Xyl_isomerase-like_sf"/>
</dbReference>
<dbReference type="RefSeq" id="WP_245304804.1">
    <property type="nucleotide sequence ID" value="NZ_FMAG01000004.1"/>
</dbReference>
<name>A0A1C3W6F7_9HYPH</name>
<dbReference type="PANTHER" id="PTHR12110">
    <property type="entry name" value="HYDROXYPYRUVATE ISOMERASE"/>
    <property type="match status" value="1"/>
</dbReference>
<keyword evidence="2" id="KW-0413">Isomerase</keyword>
<dbReference type="STRING" id="410764.GA0061103_4951"/>
<evidence type="ECO:0000313" key="3">
    <source>
        <dbReference type="Proteomes" id="UP000199101"/>
    </source>
</evidence>
<accession>A0A1C3W6F7</accession>
<dbReference type="EMBL" id="FMAG01000004">
    <property type="protein sequence ID" value="SCB35663.1"/>
    <property type="molecule type" value="Genomic_DNA"/>
</dbReference>
<dbReference type="InterPro" id="IPR050312">
    <property type="entry name" value="IolE/XylAMocC-like"/>
</dbReference>
<dbReference type="Pfam" id="PF01261">
    <property type="entry name" value="AP_endonuc_2"/>
    <property type="match status" value="1"/>
</dbReference>
<dbReference type="Gene3D" id="3.20.20.150">
    <property type="entry name" value="Divalent-metal-dependent TIM barrel enzymes"/>
    <property type="match status" value="1"/>
</dbReference>
<organism evidence="2 3">
    <name type="scientific">Rhizobium multihospitium</name>
    <dbReference type="NCBI Taxonomy" id="410764"/>
    <lineage>
        <taxon>Bacteria</taxon>
        <taxon>Pseudomonadati</taxon>
        <taxon>Pseudomonadota</taxon>
        <taxon>Alphaproteobacteria</taxon>
        <taxon>Hyphomicrobiales</taxon>
        <taxon>Rhizobiaceae</taxon>
        <taxon>Rhizobium/Agrobacterium group</taxon>
        <taxon>Rhizobium</taxon>
    </lineage>
</organism>
<gene>
    <name evidence="2" type="ORF">GA0061103_4951</name>
</gene>
<dbReference type="InterPro" id="IPR013022">
    <property type="entry name" value="Xyl_isomerase-like_TIM-brl"/>
</dbReference>
<keyword evidence="3" id="KW-1185">Reference proteome</keyword>
<dbReference type="AlphaFoldDB" id="A0A1C3W6F7"/>
<evidence type="ECO:0000313" key="2">
    <source>
        <dbReference type="EMBL" id="SCB35663.1"/>
    </source>
</evidence>
<dbReference type="GO" id="GO:0016853">
    <property type="term" value="F:isomerase activity"/>
    <property type="evidence" value="ECO:0007669"/>
    <property type="project" value="UniProtKB-KW"/>
</dbReference>
<proteinExistence type="predicted"/>
<feature type="domain" description="Xylose isomerase-like TIM barrel" evidence="1">
    <location>
        <begin position="38"/>
        <end position="274"/>
    </location>
</feature>
<dbReference type="Proteomes" id="UP000199101">
    <property type="component" value="Unassembled WGS sequence"/>
</dbReference>
<sequence length="282" mass="31006">MTEPAANSFSPVSARPLAKISLKWGMVEEPSLSILEKFQLLRDLGYDGVELDSPNDLPLDEVLNARDKTGLAIPGLVNAVHWKRPLTDPDPSARQACVDSMVKALHDAKLYGATTVLLVPGVVNAGTSYKTAYTRAGEEIARILPAAEESGVSIALENVWNDFLLSPLEAADLVDRFNHPKLGWYFDVGNVLRYGRPTHWIEALGKRILKIDIKEYSLEKMNSEGPWKGFDVELSEGDCDWAAVNKALSDIGYSGWASIEVPGGDRHRLADLKKRVDRIAAL</sequence>
<evidence type="ECO:0000259" key="1">
    <source>
        <dbReference type="Pfam" id="PF01261"/>
    </source>
</evidence>
<reference evidence="3" key="1">
    <citation type="submission" date="2016-08" db="EMBL/GenBank/DDBJ databases">
        <authorList>
            <person name="Varghese N."/>
            <person name="Submissions Spin"/>
        </authorList>
    </citation>
    <scope>NUCLEOTIDE SEQUENCE [LARGE SCALE GENOMIC DNA]</scope>
    <source>
        <strain evidence="3">HAMBI 2975</strain>
    </source>
</reference>